<proteinExistence type="predicted"/>
<evidence type="ECO:0000313" key="2">
    <source>
        <dbReference type="Proteomes" id="UP000829398"/>
    </source>
</evidence>
<comment type="caution">
    <text evidence="1">The sequence shown here is derived from an EMBL/GenBank/DDBJ whole genome shotgun (WGS) entry which is preliminary data.</text>
</comment>
<name>A0ACB8M2I9_CITSI</name>
<gene>
    <name evidence="1" type="ORF">KPL71_007855</name>
</gene>
<organism evidence="1 2">
    <name type="scientific">Citrus sinensis</name>
    <name type="common">Sweet orange</name>
    <name type="synonym">Citrus aurantium var. sinensis</name>
    <dbReference type="NCBI Taxonomy" id="2711"/>
    <lineage>
        <taxon>Eukaryota</taxon>
        <taxon>Viridiplantae</taxon>
        <taxon>Streptophyta</taxon>
        <taxon>Embryophyta</taxon>
        <taxon>Tracheophyta</taxon>
        <taxon>Spermatophyta</taxon>
        <taxon>Magnoliopsida</taxon>
        <taxon>eudicotyledons</taxon>
        <taxon>Gunneridae</taxon>
        <taxon>Pentapetalae</taxon>
        <taxon>rosids</taxon>
        <taxon>malvids</taxon>
        <taxon>Sapindales</taxon>
        <taxon>Rutaceae</taxon>
        <taxon>Aurantioideae</taxon>
        <taxon>Citrus</taxon>
    </lineage>
</organism>
<sequence length="299" mass="33577">MDVDQDSTFIHQYQGNSQSNSTTHGSMPFSGLISFQDTDSLASYYSQMSNPNSEYYCTIKSEDKRASDENLMAMKTRIVNKPGQGNRVASRSPLQAQEHVIAERKRREKMNQQFIALSAVIPGIKQMNKASVLEGTIKHLKELQEREKKLVEQTKRKALESVVSVKGSQQTLPDIVVRVSDNNVLIRIHCEKQNIGFISNIVSEIEKLHLVVINSRTIPFGNYALDITVVAQMEVEFCLTVKELVKNLRLALSKFIKLGGGQWAGRHKARYVSVQHGMARAHFGRARGTARHVRGLGRA</sequence>
<keyword evidence="2" id="KW-1185">Reference proteome</keyword>
<evidence type="ECO:0000313" key="1">
    <source>
        <dbReference type="EMBL" id="KAH9779820.1"/>
    </source>
</evidence>
<accession>A0ACB8M2I9</accession>
<protein>
    <submittedName>
        <fullName evidence="1">Transcription factor bHLH25</fullName>
    </submittedName>
</protein>
<dbReference type="Proteomes" id="UP000829398">
    <property type="component" value="Chromosome 3"/>
</dbReference>
<reference evidence="2" key="1">
    <citation type="journal article" date="2023" name="Hortic. Res.">
        <title>A chromosome-level phased genome enabling allele-level studies in sweet orange: a case study on citrus Huanglongbing tolerance.</title>
        <authorList>
            <person name="Wu B."/>
            <person name="Yu Q."/>
            <person name="Deng Z."/>
            <person name="Duan Y."/>
            <person name="Luo F."/>
            <person name="Gmitter F. Jr."/>
        </authorList>
    </citation>
    <scope>NUCLEOTIDE SEQUENCE [LARGE SCALE GENOMIC DNA]</scope>
    <source>
        <strain evidence="2">cv. Valencia</strain>
    </source>
</reference>
<dbReference type="EMBL" id="CM039172">
    <property type="protein sequence ID" value="KAH9779820.1"/>
    <property type="molecule type" value="Genomic_DNA"/>
</dbReference>